<protein>
    <submittedName>
        <fullName evidence="2">Uncharacterized protein</fullName>
    </submittedName>
</protein>
<evidence type="ECO:0000313" key="3">
    <source>
        <dbReference type="Proteomes" id="UP001066276"/>
    </source>
</evidence>
<accession>A0AAV7QRF8</accession>
<reference evidence="2" key="1">
    <citation type="journal article" date="2022" name="bioRxiv">
        <title>Sequencing and chromosome-scale assembly of the giantPleurodeles waltlgenome.</title>
        <authorList>
            <person name="Brown T."/>
            <person name="Elewa A."/>
            <person name="Iarovenko S."/>
            <person name="Subramanian E."/>
            <person name="Araus A.J."/>
            <person name="Petzold A."/>
            <person name="Susuki M."/>
            <person name="Suzuki K.-i.T."/>
            <person name="Hayashi T."/>
            <person name="Toyoda A."/>
            <person name="Oliveira C."/>
            <person name="Osipova E."/>
            <person name="Leigh N.D."/>
            <person name="Simon A."/>
            <person name="Yun M.H."/>
        </authorList>
    </citation>
    <scope>NUCLEOTIDE SEQUENCE</scope>
    <source>
        <strain evidence="2">20211129_DDA</strain>
        <tissue evidence="2">Liver</tissue>
    </source>
</reference>
<evidence type="ECO:0000256" key="1">
    <source>
        <dbReference type="SAM" id="MobiDB-lite"/>
    </source>
</evidence>
<dbReference type="EMBL" id="JANPWB010000010">
    <property type="protein sequence ID" value="KAJ1141033.1"/>
    <property type="molecule type" value="Genomic_DNA"/>
</dbReference>
<evidence type="ECO:0000313" key="2">
    <source>
        <dbReference type="EMBL" id="KAJ1141033.1"/>
    </source>
</evidence>
<keyword evidence="3" id="KW-1185">Reference proteome</keyword>
<organism evidence="2 3">
    <name type="scientific">Pleurodeles waltl</name>
    <name type="common">Iberian ribbed newt</name>
    <dbReference type="NCBI Taxonomy" id="8319"/>
    <lineage>
        <taxon>Eukaryota</taxon>
        <taxon>Metazoa</taxon>
        <taxon>Chordata</taxon>
        <taxon>Craniata</taxon>
        <taxon>Vertebrata</taxon>
        <taxon>Euteleostomi</taxon>
        <taxon>Amphibia</taxon>
        <taxon>Batrachia</taxon>
        <taxon>Caudata</taxon>
        <taxon>Salamandroidea</taxon>
        <taxon>Salamandridae</taxon>
        <taxon>Pleurodelinae</taxon>
        <taxon>Pleurodeles</taxon>
    </lineage>
</organism>
<dbReference type="Proteomes" id="UP001066276">
    <property type="component" value="Chromosome 6"/>
</dbReference>
<comment type="caution">
    <text evidence="2">The sequence shown here is derived from an EMBL/GenBank/DDBJ whole genome shotgun (WGS) entry which is preliminary data.</text>
</comment>
<gene>
    <name evidence="2" type="ORF">NDU88_007370</name>
</gene>
<dbReference type="AlphaFoldDB" id="A0AAV7QRF8"/>
<feature type="region of interest" description="Disordered" evidence="1">
    <location>
        <begin position="1"/>
        <end position="67"/>
    </location>
</feature>
<proteinExistence type="predicted"/>
<sequence length="136" mass="13929">MGAFIPGPNGALTLGSARAPEPEPGGKASTGPLYSQADQGTAGWFSEHGHAGEASPDSVPGALPHRGRWINPRTEALILGPAGALAPGPAGVTEPKLEWEASPDPLESQVRAPQAVLNSTTNKGYFAEFADSSSCW</sequence>
<name>A0AAV7QRF8_PLEWA</name>